<dbReference type="EMBL" id="JAQLKE010000033">
    <property type="protein sequence ID" value="MDB7085211.1"/>
    <property type="molecule type" value="Genomic_DNA"/>
</dbReference>
<dbReference type="AlphaFoldDB" id="A0AB35IL04"/>
<dbReference type="InterPro" id="IPR036086">
    <property type="entry name" value="ParB/Sulfiredoxin_sf"/>
</dbReference>
<dbReference type="RefSeq" id="WP_009299694.1">
    <property type="nucleotide sequence ID" value="NZ_BAABXX010000001.1"/>
</dbReference>
<organism evidence="1 2">
    <name type="scientific">Thomasclavelia ramosa</name>
    <dbReference type="NCBI Taxonomy" id="1547"/>
    <lineage>
        <taxon>Bacteria</taxon>
        <taxon>Bacillati</taxon>
        <taxon>Bacillota</taxon>
        <taxon>Erysipelotrichia</taxon>
        <taxon>Erysipelotrichales</taxon>
        <taxon>Coprobacillaceae</taxon>
        <taxon>Thomasclavelia</taxon>
    </lineage>
</organism>
<evidence type="ECO:0000313" key="1">
    <source>
        <dbReference type="EMBL" id="MDB7085211.1"/>
    </source>
</evidence>
<evidence type="ECO:0000313" key="2">
    <source>
        <dbReference type="Proteomes" id="UP001211987"/>
    </source>
</evidence>
<sequence>MICPYIDKEKTQQNTKTLIEDLRPVIKSGFYEVKKLNIAEVEKICDFTTLVETRVVNSANEIIMKLLLSASRILTQSEKRFFYYYFLNGMCIKNLRNGVVFCDECIVIANGYYILQNIIRKLMYSFNETVVYKIKRGRGDSMSGLEFNLKQYDKSNSEDLMREFDKRKKVEPIAIEDIKYNPLNPDFDTLEDIVEFADKIYHNPNGVLEVITVYRDSDGKYMLVSGHKRIKACKYNIEHESELDGTGKVQKTIVATIVKKPDNEIEEMNTILTYNDYRRFDTEEKKYTLFKAYYQYVAVLNKNGEFKGRIREFISKQSGLGLKKVGDFIDELENTVLMYLNEFKDDVNRNLVNIEERNDYLIHKSGLPIETLQLVLTKIKKKIEEDPKVKNDDEVLTGQTSIDDFVKDDLSIHYEEVRMKLTNYFDAKCMVTKNNKITINCVDIKDLNRVLQMMGVITND</sequence>
<dbReference type="Gene3D" id="3.90.1530.10">
    <property type="entry name" value="Conserved hypothetical protein from pyrococcus furiosus pfu- 392566-001, ParB domain"/>
    <property type="match status" value="1"/>
</dbReference>
<protein>
    <submittedName>
        <fullName evidence="1">ParB N-terminal domain-containing protein</fullName>
    </submittedName>
</protein>
<dbReference type="SUPFAM" id="SSF110849">
    <property type="entry name" value="ParB/Sulfiredoxin"/>
    <property type="match status" value="1"/>
</dbReference>
<gene>
    <name evidence="1" type="ORF">PM738_15495</name>
</gene>
<dbReference type="Proteomes" id="UP001211987">
    <property type="component" value="Unassembled WGS sequence"/>
</dbReference>
<comment type="caution">
    <text evidence="1">The sequence shown here is derived from an EMBL/GenBank/DDBJ whole genome shotgun (WGS) entry which is preliminary data.</text>
</comment>
<accession>A0AB35IL04</accession>
<name>A0AB35IL04_9FIRM</name>
<proteinExistence type="predicted"/>
<reference evidence="1" key="1">
    <citation type="submission" date="2023-01" db="EMBL/GenBank/DDBJ databases">
        <title>Human gut microbiome strain richness.</title>
        <authorList>
            <person name="Chen-Liaw A."/>
        </authorList>
    </citation>
    <scope>NUCLEOTIDE SEQUENCE</scope>
    <source>
        <strain evidence="1">1001217st2_G6_1001217B_191108</strain>
    </source>
</reference>